<feature type="compositionally biased region" description="Polar residues" evidence="2">
    <location>
        <begin position="151"/>
        <end position="169"/>
    </location>
</feature>
<evidence type="ECO:0000256" key="2">
    <source>
        <dbReference type="SAM" id="MobiDB-lite"/>
    </source>
</evidence>
<protein>
    <submittedName>
        <fullName evidence="3">Peptide transporter PTR3-A</fullName>
    </submittedName>
</protein>
<dbReference type="InterPro" id="IPR033961">
    <property type="entry name" value="Exo84"/>
</dbReference>
<evidence type="ECO:0000313" key="3">
    <source>
        <dbReference type="EMBL" id="KAE8675126.1"/>
    </source>
</evidence>
<sequence length="177" mass="19900">MESSSTSTTRTRFRDQNQQAIEDAADSETSSGMSSLSSDLDDQNELQSMTGKGITHLCSELLELKAESEEDFHKNIFSNYSSFVRESYDEDDADELEYEERGRDGDVHPVLKPVENLDQWKAVKSKGSTPLKLQKENLSLEQEVSVDASLSNWLSSRETTPAKKSSTFEAYTPERSI</sequence>
<dbReference type="GO" id="GO:0008104">
    <property type="term" value="P:intracellular protein localization"/>
    <property type="evidence" value="ECO:0007669"/>
    <property type="project" value="TreeGrafter"/>
</dbReference>
<evidence type="ECO:0000313" key="4">
    <source>
        <dbReference type="Proteomes" id="UP000436088"/>
    </source>
</evidence>
<keyword evidence="1" id="KW-0813">Transport</keyword>
<feature type="region of interest" description="Disordered" evidence="2">
    <location>
        <begin position="1"/>
        <end position="48"/>
    </location>
</feature>
<dbReference type="Proteomes" id="UP000436088">
    <property type="component" value="Unassembled WGS sequence"/>
</dbReference>
<dbReference type="GO" id="GO:0006893">
    <property type="term" value="P:Golgi to plasma membrane transport"/>
    <property type="evidence" value="ECO:0007669"/>
    <property type="project" value="TreeGrafter"/>
</dbReference>
<dbReference type="PANTHER" id="PTHR21426:SF13">
    <property type="entry name" value="OS08G0566700 PROTEIN"/>
    <property type="match status" value="1"/>
</dbReference>
<name>A0A6A2YBG9_HIBSY</name>
<dbReference type="EMBL" id="VEPZ02001405">
    <property type="protein sequence ID" value="KAE8675126.1"/>
    <property type="molecule type" value="Genomic_DNA"/>
</dbReference>
<gene>
    <name evidence="3" type="ORF">F3Y22_tig00111693pilonHSYRG00077</name>
</gene>
<keyword evidence="4" id="KW-1185">Reference proteome</keyword>
<dbReference type="PANTHER" id="PTHR21426">
    <property type="entry name" value="EXOCYST COMPLEX COMPONENT 8"/>
    <property type="match status" value="1"/>
</dbReference>
<feature type="compositionally biased region" description="Low complexity" evidence="2">
    <location>
        <begin position="1"/>
        <end position="10"/>
    </location>
</feature>
<dbReference type="GO" id="GO:0006887">
    <property type="term" value="P:exocytosis"/>
    <property type="evidence" value="ECO:0007669"/>
    <property type="project" value="InterPro"/>
</dbReference>
<feature type="region of interest" description="Disordered" evidence="2">
    <location>
        <begin position="151"/>
        <end position="177"/>
    </location>
</feature>
<evidence type="ECO:0000256" key="1">
    <source>
        <dbReference type="ARBA" id="ARBA00022448"/>
    </source>
</evidence>
<accession>A0A6A2YBG9</accession>
<organism evidence="3 4">
    <name type="scientific">Hibiscus syriacus</name>
    <name type="common">Rose of Sharon</name>
    <dbReference type="NCBI Taxonomy" id="106335"/>
    <lineage>
        <taxon>Eukaryota</taxon>
        <taxon>Viridiplantae</taxon>
        <taxon>Streptophyta</taxon>
        <taxon>Embryophyta</taxon>
        <taxon>Tracheophyta</taxon>
        <taxon>Spermatophyta</taxon>
        <taxon>Magnoliopsida</taxon>
        <taxon>eudicotyledons</taxon>
        <taxon>Gunneridae</taxon>
        <taxon>Pentapetalae</taxon>
        <taxon>rosids</taxon>
        <taxon>malvids</taxon>
        <taxon>Malvales</taxon>
        <taxon>Malvaceae</taxon>
        <taxon>Malvoideae</taxon>
        <taxon>Hibiscus</taxon>
    </lineage>
</organism>
<feature type="compositionally biased region" description="Low complexity" evidence="2">
    <location>
        <begin position="27"/>
        <end position="38"/>
    </location>
</feature>
<proteinExistence type="predicted"/>
<dbReference type="AlphaFoldDB" id="A0A6A2YBG9"/>
<dbReference type="GO" id="GO:0000145">
    <property type="term" value="C:exocyst"/>
    <property type="evidence" value="ECO:0007669"/>
    <property type="project" value="InterPro"/>
</dbReference>
<comment type="caution">
    <text evidence="3">The sequence shown here is derived from an EMBL/GenBank/DDBJ whole genome shotgun (WGS) entry which is preliminary data.</text>
</comment>
<reference evidence="3" key="1">
    <citation type="submission" date="2019-09" db="EMBL/GenBank/DDBJ databases">
        <title>Draft genome information of white flower Hibiscus syriacus.</title>
        <authorList>
            <person name="Kim Y.-M."/>
        </authorList>
    </citation>
    <scope>NUCLEOTIDE SEQUENCE [LARGE SCALE GENOMIC DNA]</scope>
    <source>
        <strain evidence="3">YM2019G1</strain>
    </source>
</reference>